<evidence type="ECO:0000256" key="1">
    <source>
        <dbReference type="ARBA" id="ARBA00004907"/>
    </source>
</evidence>
<dbReference type="EC" id="2.4.2.18" evidence="9"/>
<proteinExistence type="inferred from homology"/>
<keyword evidence="9" id="KW-0460">Magnesium</keyword>
<evidence type="ECO:0000259" key="11">
    <source>
        <dbReference type="Pfam" id="PF02885"/>
    </source>
</evidence>
<dbReference type="InterPro" id="IPR005940">
    <property type="entry name" value="Anthranilate_Pribosyl_Tfrase"/>
</dbReference>
<comment type="similarity">
    <text evidence="8">In the C-terminal section; belongs to the anthranilate phosphoribosyltransferase family.</text>
</comment>
<evidence type="ECO:0000256" key="8">
    <source>
        <dbReference type="ARBA" id="ARBA00061188"/>
    </source>
</evidence>
<feature type="binding site" evidence="9">
    <location>
        <position position="81"/>
    </location>
    <ligand>
        <name>anthranilate</name>
        <dbReference type="ChEBI" id="CHEBI:16567"/>
        <label>1</label>
    </ligand>
</feature>
<dbReference type="PANTHER" id="PTHR43285">
    <property type="entry name" value="ANTHRANILATE PHOSPHORIBOSYLTRANSFERASE"/>
    <property type="match status" value="1"/>
</dbReference>
<dbReference type="UniPathway" id="UPA00035">
    <property type="reaction ID" value="UER00041"/>
</dbReference>
<dbReference type="AlphaFoldDB" id="A0A0F5EYS3"/>
<feature type="binding site" evidence="9">
    <location>
        <position position="93"/>
    </location>
    <ligand>
        <name>Mg(2+)</name>
        <dbReference type="ChEBI" id="CHEBI:18420"/>
        <label>1</label>
    </ligand>
</feature>
<evidence type="ECO:0000256" key="4">
    <source>
        <dbReference type="ARBA" id="ARBA00022679"/>
    </source>
</evidence>
<feature type="domain" description="Glycosyl transferase family 3 N-terminal" evidence="11">
    <location>
        <begin position="5"/>
        <end position="66"/>
    </location>
</feature>
<dbReference type="FunFam" id="3.40.1030.10:FF:000002">
    <property type="entry name" value="Anthranilate phosphoribosyltransferase"/>
    <property type="match status" value="1"/>
</dbReference>
<evidence type="ECO:0000313" key="12">
    <source>
        <dbReference type="EMBL" id="SUU97853.1"/>
    </source>
</evidence>
<dbReference type="GO" id="GO:0000162">
    <property type="term" value="P:L-tryptophan biosynthetic process"/>
    <property type="evidence" value="ECO:0007669"/>
    <property type="project" value="UniProtKB-UniRule"/>
</dbReference>
<keyword evidence="4 9" id="KW-0808">Transferase</keyword>
<gene>
    <name evidence="12" type="primary">trpD_2</name>
    <name evidence="9" type="synonym">trpD</name>
    <name evidence="12" type="ORF">NCTC10926_01251</name>
</gene>
<feature type="binding site" evidence="9">
    <location>
        <position position="89"/>
    </location>
    <ligand>
        <name>5-phospho-alpha-D-ribose 1-diphosphate</name>
        <dbReference type="ChEBI" id="CHEBI:58017"/>
    </ligand>
</feature>
<dbReference type="PANTHER" id="PTHR43285:SF2">
    <property type="entry name" value="ANTHRANILATE PHOSPHORIBOSYLTRANSFERASE"/>
    <property type="match status" value="1"/>
</dbReference>
<feature type="binding site" evidence="9">
    <location>
        <begin position="109"/>
        <end position="117"/>
    </location>
    <ligand>
        <name>5-phospho-alpha-D-ribose 1-diphosphate</name>
        <dbReference type="ChEBI" id="CHEBI:58017"/>
    </ligand>
</feature>
<keyword evidence="12" id="KW-0456">Lyase</keyword>
<feature type="binding site" evidence="9">
    <location>
        <position position="225"/>
    </location>
    <ligand>
        <name>Mg(2+)</name>
        <dbReference type="ChEBI" id="CHEBI:18420"/>
        <label>2</label>
    </ligand>
</feature>
<evidence type="ECO:0000256" key="7">
    <source>
        <dbReference type="ARBA" id="ARBA00052328"/>
    </source>
</evidence>
<evidence type="ECO:0000256" key="2">
    <source>
        <dbReference type="ARBA" id="ARBA00022605"/>
    </source>
</evidence>
<dbReference type="SUPFAM" id="SSF47648">
    <property type="entry name" value="Nucleoside phosphorylase/phosphoribosyltransferase N-terminal domain"/>
    <property type="match status" value="1"/>
</dbReference>
<evidence type="ECO:0000256" key="6">
    <source>
        <dbReference type="ARBA" id="ARBA00023141"/>
    </source>
</evidence>
<comment type="caution">
    <text evidence="9">Lacks conserved residue(s) required for the propagation of feature annotation.</text>
</comment>
<feature type="binding site" evidence="9">
    <location>
        <position position="226"/>
    </location>
    <ligand>
        <name>Mg(2+)</name>
        <dbReference type="ChEBI" id="CHEBI:18420"/>
        <label>1</label>
    </ligand>
</feature>
<comment type="subunit">
    <text evidence="9">Homodimer.</text>
</comment>
<dbReference type="Gene3D" id="1.20.970.10">
    <property type="entry name" value="Transferase, Pyrimidine Nucleoside Phosphorylase, Chain C"/>
    <property type="match status" value="1"/>
</dbReference>
<protein>
    <recommendedName>
        <fullName evidence="9">Anthranilate phosphoribosyltransferase</fullName>
        <ecNumber evidence="9">2.4.2.18</ecNumber>
    </recommendedName>
</protein>
<dbReference type="Gene3D" id="3.40.1030.10">
    <property type="entry name" value="Nucleoside phosphorylase/phosphoribosyltransferase catalytic domain"/>
    <property type="match status" value="1"/>
</dbReference>
<feature type="binding site" evidence="9">
    <location>
        <begin position="84"/>
        <end position="85"/>
    </location>
    <ligand>
        <name>5-phospho-alpha-D-ribose 1-diphosphate</name>
        <dbReference type="ChEBI" id="CHEBI:58017"/>
    </ligand>
</feature>
<evidence type="ECO:0000259" key="10">
    <source>
        <dbReference type="Pfam" id="PF00591"/>
    </source>
</evidence>
<feature type="binding site" evidence="9">
    <location>
        <position position="121"/>
    </location>
    <ligand>
        <name>5-phospho-alpha-D-ribose 1-diphosphate</name>
        <dbReference type="ChEBI" id="CHEBI:58017"/>
    </ligand>
</feature>
<comment type="cofactor">
    <cofactor evidence="9">
        <name>Mg(2+)</name>
        <dbReference type="ChEBI" id="CHEBI:18420"/>
    </cofactor>
    <text evidence="9">Binds 2 magnesium ions per monomer.</text>
</comment>
<dbReference type="OrthoDB" id="9806430at2"/>
<comment type="function">
    <text evidence="9">Catalyzes the transfer of the phosphoribosyl group of 5-phosphorylribose-1-pyrophosphate (PRPP) to anthranilate to yield N-(5'-phosphoribosyl)-anthranilate (PRA).</text>
</comment>
<comment type="similarity">
    <text evidence="9">Belongs to the anthranilate phosphoribosyltransferase family.</text>
</comment>
<feature type="binding site" evidence="9">
    <location>
        <begin position="91"/>
        <end position="94"/>
    </location>
    <ligand>
        <name>5-phospho-alpha-D-ribose 1-diphosphate</name>
        <dbReference type="ChEBI" id="CHEBI:58017"/>
    </ligand>
</feature>
<dbReference type="GO" id="GO:0005829">
    <property type="term" value="C:cytosol"/>
    <property type="evidence" value="ECO:0007669"/>
    <property type="project" value="TreeGrafter"/>
</dbReference>
<reference evidence="12 13" key="1">
    <citation type="submission" date="2018-06" db="EMBL/GenBank/DDBJ databases">
        <authorList>
            <consortium name="Pathogen Informatics"/>
            <person name="Doyle S."/>
        </authorList>
    </citation>
    <scope>NUCLEOTIDE SEQUENCE [LARGE SCALE GENOMIC DNA]</scope>
    <source>
        <strain evidence="12 13">NCTC10926</strain>
    </source>
</reference>
<keyword evidence="9" id="KW-0479">Metal-binding</keyword>
<dbReference type="SUPFAM" id="SSF52418">
    <property type="entry name" value="Nucleoside phosphorylase/phosphoribosyltransferase catalytic domain"/>
    <property type="match status" value="1"/>
</dbReference>
<evidence type="ECO:0000256" key="5">
    <source>
        <dbReference type="ARBA" id="ARBA00022822"/>
    </source>
</evidence>
<keyword evidence="3 9" id="KW-0328">Glycosyltransferase</keyword>
<dbReference type="InterPro" id="IPR017459">
    <property type="entry name" value="Glycosyl_Trfase_fam3_N_dom"/>
</dbReference>
<dbReference type="Pfam" id="PF00591">
    <property type="entry name" value="Glycos_transf_3"/>
    <property type="match status" value="1"/>
</dbReference>
<evidence type="ECO:0000256" key="3">
    <source>
        <dbReference type="ARBA" id="ARBA00022676"/>
    </source>
</evidence>
<evidence type="ECO:0000313" key="13">
    <source>
        <dbReference type="Proteomes" id="UP000254620"/>
    </source>
</evidence>
<comment type="catalytic activity">
    <reaction evidence="7 9">
        <text>N-(5-phospho-beta-D-ribosyl)anthranilate + diphosphate = 5-phospho-alpha-D-ribose 1-diphosphate + anthranilate</text>
        <dbReference type="Rhea" id="RHEA:11768"/>
        <dbReference type="ChEBI" id="CHEBI:16567"/>
        <dbReference type="ChEBI" id="CHEBI:18277"/>
        <dbReference type="ChEBI" id="CHEBI:33019"/>
        <dbReference type="ChEBI" id="CHEBI:58017"/>
        <dbReference type="EC" id="2.4.2.18"/>
    </reaction>
</comment>
<feature type="binding site" evidence="9">
    <location>
        <position position="226"/>
    </location>
    <ligand>
        <name>Mg(2+)</name>
        <dbReference type="ChEBI" id="CHEBI:18420"/>
        <label>2</label>
    </ligand>
</feature>
<dbReference type="NCBIfam" id="TIGR01245">
    <property type="entry name" value="trpD"/>
    <property type="match status" value="1"/>
</dbReference>
<keyword evidence="2 9" id="KW-0028">Amino-acid biosynthesis</keyword>
<dbReference type="Proteomes" id="UP000254620">
    <property type="component" value="Unassembled WGS sequence"/>
</dbReference>
<feature type="domain" description="Glycosyl transferase family 3" evidence="10">
    <location>
        <begin position="75"/>
        <end position="323"/>
    </location>
</feature>
<dbReference type="Pfam" id="PF02885">
    <property type="entry name" value="Glycos_trans_3N"/>
    <property type="match status" value="1"/>
</dbReference>
<dbReference type="InterPro" id="IPR035902">
    <property type="entry name" value="Nuc_phospho_transferase"/>
</dbReference>
<comment type="pathway">
    <text evidence="1 9">Amino-acid biosynthesis; L-tryptophan biosynthesis; L-tryptophan from chorismate: step 2/5.</text>
</comment>
<dbReference type="eggNOG" id="COG0547">
    <property type="taxonomic scope" value="Bacteria"/>
</dbReference>
<feature type="binding site" evidence="9">
    <location>
        <position position="167"/>
    </location>
    <ligand>
        <name>anthranilate</name>
        <dbReference type="ChEBI" id="CHEBI:16567"/>
        <label>2</label>
    </ligand>
</feature>
<dbReference type="GO" id="GO:0000287">
    <property type="term" value="F:magnesium ion binding"/>
    <property type="evidence" value="ECO:0007669"/>
    <property type="project" value="UniProtKB-UniRule"/>
</dbReference>
<dbReference type="HAMAP" id="MF_00211">
    <property type="entry name" value="TrpD"/>
    <property type="match status" value="1"/>
</dbReference>
<dbReference type="EMBL" id="UFSW01000001">
    <property type="protein sequence ID" value="SUU97853.1"/>
    <property type="molecule type" value="Genomic_DNA"/>
</dbReference>
<dbReference type="InterPro" id="IPR000312">
    <property type="entry name" value="Glycosyl_Trfase_fam3"/>
</dbReference>
<keyword evidence="6 9" id="KW-0057">Aromatic amino acid biosynthesis</keyword>
<dbReference type="RefSeq" id="WP_046098320.1">
    <property type="nucleotide sequence ID" value="NZ_LAEN01000040.1"/>
</dbReference>
<evidence type="ECO:0000256" key="9">
    <source>
        <dbReference type="HAMAP-Rule" id="MF_00211"/>
    </source>
</evidence>
<name>A0A0F5EYS3_AVIPA</name>
<keyword evidence="5 9" id="KW-0822">Tryptophan biosynthesis</keyword>
<feature type="binding site" evidence="9">
    <location>
        <position position="112"/>
    </location>
    <ligand>
        <name>anthranilate</name>
        <dbReference type="ChEBI" id="CHEBI:16567"/>
        <label>1</label>
    </ligand>
</feature>
<dbReference type="STRING" id="728.VY92_08795"/>
<sequence length="334" mass="35735">MQTEQLLSQLFDKQPLNQAQAETLFNALLQGALSNEQLAAALIALKLRGETAEEISGAVNAVLANAQPFPTPDYVFADIVGTGGDGANTINISTASAIVGAACGLKVAKHGNRSVSSKTGASDVLTALGVNVNIPSEKARQALDEIGICFLFAQQYHPGFKHAVPVRQALKTRTIFNILGPLCNPARPKHQLLGVYSPDLIVPYAETALRLGHKHSIVVHGAGLDEVAIHGKTEVAEIRNGQIEYYHLTPYDFGFEPQLLESLRGGEPEENAKMLTALLQGNGKSEHAQAVAMNTALLMKLFGYEDLKHNAENVLDVLAMGKAFETLVALRAVE</sequence>
<dbReference type="GO" id="GO:0004048">
    <property type="term" value="F:anthranilate phosphoribosyltransferase activity"/>
    <property type="evidence" value="ECO:0007669"/>
    <property type="project" value="UniProtKB-UniRule"/>
</dbReference>
<feature type="binding site" evidence="9">
    <location>
        <position position="81"/>
    </location>
    <ligand>
        <name>5-phospho-alpha-D-ribose 1-diphosphate</name>
        <dbReference type="ChEBI" id="CHEBI:58017"/>
    </ligand>
</feature>
<dbReference type="GO" id="GO:0016829">
    <property type="term" value="F:lyase activity"/>
    <property type="evidence" value="ECO:0007669"/>
    <property type="project" value="UniProtKB-KW"/>
</dbReference>
<accession>A0A0F5EYS3</accession>
<organism evidence="12 13">
    <name type="scientific">Avibacterium paragallinarum</name>
    <name type="common">Haemophilus gallinarum</name>
    <dbReference type="NCBI Taxonomy" id="728"/>
    <lineage>
        <taxon>Bacteria</taxon>
        <taxon>Pseudomonadati</taxon>
        <taxon>Pseudomonadota</taxon>
        <taxon>Gammaproteobacteria</taxon>
        <taxon>Pasteurellales</taxon>
        <taxon>Pasteurellaceae</taxon>
        <taxon>Avibacterium</taxon>
    </lineage>
</organism>
<dbReference type="InterPro" id="IPR036320">
    <property type="entry name" value="Glycosyl_Trfase_fam3_N_dom_sf"/>
</dbReference>